<feature type="transmembrane region" description="Helical" evidence="1">
    <location>
        <begin position="57"/>
        <end position="77"/>
    </location>
</feature>
<protein>
    <submittedName>
        <fullName evidence="2">(northern house mosquito) hypothetical protein</fullName>
    </submittedName>
</protein>
<reference evidence="2" key="1">
    <citation type="submission" date="2021-05" db="EMBL/GenBank/DDBJ databases">
        <authorList>
            <person name="Alioto T."/>
            <person name="Alioto T."/>
            <person name="Gomez Garrido J."/>
        </authorList>
    </citation>
    <scope>NUCLEOTIDE SEQUENCE</scope>
</reference>
<evidence type="ECO:0000256" key="1">
    <source>
        <dbReference type="SAM" id="Phobius"/>
    </source>
</evidence>
<keyword evidence="1" id="KW-0812">Transmembrane</keyword>
<name>A0A8D8AX55_CULPI</name>
<proteinExistence type="predicted"/>
<keyword evidence="1" id="KW-0472">Membrane</keyword>
<dbReference type="EMBL" id="HBUE01049682">
    <property type="protein sequence ID" value="CAG6463820.1"/>
    <property type="molecule type" value="Transcribed_RNA"/>
</dbReference>
<organism evidence="2">
    <name type="scientific">Culex pipiens</name>
    <name type="common">House mosquito</name>
    <dbReference type="NCBI Taxonomy" id="7175"/>
    <lineage>
        <taxon>Eukaryota</taxon>
        <taxon>Metazoa</taxon>
        <taxon>Ecdysozoa</taxon>
        <taxon>Arthropoda</taxon>
        <taxon>Hexapoda</taxon>
        <taxon>Insecta</taxon>
        <taxon>Pterygota</taxon>
        <taxon>Neoptera</taxon>
        <taxon>Endopterygota</taxon>
        <taxon>Diptera</taxon>
        <taxon>Nematocera</taxon>
        <taxon>Culicoidea</taxon>
        <taxon>Culicidae</taxon>
        <taxon>Culicinae</taxon>
        <taxon>Culicini</taxon>
        <taxon>Culex</taxon>
        <taxon>Culex</taxon>
    </lineage>
</organism>
<sequence>MHSRVSQEASPNSFEDFVYASGGQNLEWPVPSKKVPPGPGGTLTEPYELWQYGYKNSWFLILNMIMAISAVVAKTWSGRCPQRRFPRGLGGYLQNHTSCGNMGIKIHGF</sequence>
<evidence type="ECO:0000313" key="2">
    <source>
        <dbReference type="EMBL" id="CAG6463820.1"/>
    </source>
</evidence>
<dbReference type="AlphaFoldDB" id="A0A8D8AX55"/>
<accession>A0A8D8AX55</accession>
<keyword evidence="1" id="KW-1133">Transmembrane helix</keyword>